<keyword evidence="1" id="KW-1185">Reference proteome</keyword>
<name>A0A7E4ZY63_PANRE</name>
<organism evidence="1 2">
    <name type="scientific">Panagrellus redivivus</name>
    <name type="common">Microworm</name>
    <dbReference type="NCBI Taxonomy" id="6233"/>
    <lineage>
        <taxon>Eukaryota</taxon>
        <taxon>Metazoa</taxon>
        <taxon>Ecdysozoa</taxon>
        <taxon>Nematoda</taxon>
        <taxon>Chromadorea</taxon>
        <taxon>Rhabditida</taxon>
        <taxon>Tylenchina</taxon>
        <taxon>Panagrolaimomorpha</taxon>
        <taxon>Panagrolaimoidea</taxon>
        <taxon>Panagrolaimidae</taxon>
        <taxon>Panagrellus</taxon>
    </lineage>
</organism>
<reference evidence="2" key="2">
    <citation type="submission" date="2020-10" db="UniProtKB">
        <authorList>
            <consortium name="WormBaseParasite"/>
        </authorList>
    </citation>
    <scope>IDENTIFICATION</scope>
</reference>
<reference evidence="1" key="1">
    <citation type="journal article" date="2013" name="Genetics">
        <title>The draft genome and transcriptome of Panagrellus redivivus are shaped by the harsh demands of a free-living lifestyle.</title>
        <authorList>
            <person name="Srinivasan J."/>
            <person name="Dillman A.R."/>
            <person name="Macchietto M.G."/>
            <person name="Heikkinen L."/>
            <person name="Lakso M."/>
            <person name="Fracchia K.M."/>
            <person name="Antoshechkin I."/>
            <person name="Mortazavi A."/>
            <person name="Wong G."/>
            <person name="Sternberg P.W."/>
        </authorList>
    </citation>
    <scope>NUCLEOTIDE SEQUENCE [LARGE SCALE GENOMIC DNA]</scope>
    <source>
        <strain evidence="1">MT8872</strain>
    </source>
</reference>
<dbReference type="AlphaFoldDB" id="A0A7E4ZY63"/>
<dbReference type="WBParaSite" id="Pan_g3012.t1">
    <property type="protein sequence ID" value="Pan_g3012.t1"/>
    <property type="gene ID" value="Pan_g3012"/>
</dbReference>
<sequence length="180" mass="20707">MKLYLFCGTLRSASDQACLPFAVLPLTARHESDDRPKRHAKRGRLAQYKQNLLCEELQKGGEGNEDASQIQTGRESIQKVQWMQEWNCGRLTSRVPALTSKISRQDQLKQKKLLKQRVTRVLLLLVFADLARTNVFLDVMSHLQLLQQRVNRGLMYLLSPEFSRLPLVILTVTSMLDIRC</sequence>
<proteinExistence type="predicted"/>
<evidence type="ECO:0000313" key="2">
    <source>
        <dbReference type="WBParaSite" id="Pan_g3012.t1"/>
    </source>
</evidence>
<dbReference type="Proteomes" id="UP000492821">
    <property type="component" value="Unassembled WGS sequence"/>
</dbReference>
<accession>A0A7E4ZY63</accession>
<evidence type="ECO:0000313" key="1">
    <source>
        <dbReference type="Proteomes" id="UP000492821"/>
    </source>
</evidence>
<protein>
    <submittedName>
        <fullName evidence="2">G_PROTEIN_RECEP_F1_2 domain-containing protein</fullName>
    </submittedName>
</protein>